<dbReference type="Proteomes" id="UP001500630">
    <property type="component" value="Unassembled WGS sequence"/>
</dbReference>
<keyword evidence="3" id="KW-1185">Reference proteome</keyword>
<reference evidence="3" key="1">
    <citation type="journal article" date="2019" name="Int. J. Syst. Evol. Microbiol.">
        <title>The Global Catalogue of Microorganisms (GCM) 10K type strain sequencing project: providing services to taxonomists for standard genome sequencing and annotation.</title>
        <authorList>
            <consortium name="The Broad Institute Genomics Platform"/>
            <consortium name="The Broad Institute Genome Sequencing Center for Infectious Disease"/>
            <person name="Wu L."/>
            <person name="Ma J."/>
        </authorList>
    </citation>
    <scope>NUCLEOTIDE SEQUENCE [LARGE SCALE GENOMIC DNA]</scope>
    <source>
        <strain evidence="3">JCM 17326</strain>
    </source>
</reference>
<sequence length="143" mass="16266">MRPDNTAPIIAAAQRRHELTRAKAIRALRELDQAGTPITFETVAQAAEVSRSWLYRQPDLRKEIERLREATRRTPWPAIPASQRTSDASLRARLEEALRQNQKLKEDNRRLRQQLAHALGDNRQASGPAVTTTQSARQNGNLR</sequence>
<comment type="caution">
    <text evidence="2">The sequence shown here is derived from an EMBL/GenBank/DDBJ whole genome shotgun (WGS) entry which is preliminary data.</text>
</comment>
<dbReference type="Pfam" id="PF19776">
    <property type="entry name" value="DUF6262"/>
    <property type="match status" value="1"/>
</dbReference>
<proteinExistence type="predicted"/>
<protein>
    <submittedName>
        <fullName evidence="2">DUF6262 family protein</fullName>
    </submittedName>
</protein>
<dbReference type="RefSeq" id="WP_345577230.1">
    <property type="nucleotide sequence ID" value="NZ_BAABDQ010000053.1"/>
</dbReference>
<evidence type="ECO:0000313" key="2">
    <source>
        <dbReference type="EMBL" id="GAA3616139.1"/>
    </source>
</evidence>
<dbReference type="InterPro" id="IPR046229">
    <property type="entry name" value="TnpC-like"/>
</dbReference>
<dbReference type="EMBL" id="BAABDQ010000053">
    <property type="protein sequence ID" value="GAA3616139.1"/>
    <property type="molecule type" value="Genomic_DNA"/>
</dbReference>
<feature type="region of interest" description="Disordered" evidence="1">
    <location>
        <begin position="117"/>
        <end position="143"/>
    </location>
</feature>
<gene>
    <name evidence="2" type="ORF">GCM10022419_121800</name>
</gene>
<organism evidence="2 3">
    <name type="scientific">Nonomuraea rosea</name>
    <dbReference type="NCBI Taxonomy" id="638574"/>
    <lineage>
        <taxon>Bacteria</taxon>
        <taxon>Bacillati</taxon>
        <taxon>Actinomycetota</taxon>
        <taxon>Actinomycetes</taxon>
        <taxon>Streptosporangiales</taxon>
        <taxon>Streptosporangiaceae</taxon>
        <taxon>Nonomuraea</taxon>
    </lineage>
</organism>
<evidence type="ECO:0000313" key="3">
    <source>
        <dbReference type="Proteomes" id="UP001500630"/>
    </source>
</evidence>
<accession>A0ABP6ZPB6</accession>
<feature type="compositionally biased region" description="Polar residues" evidence="1">
    <location>
        <begin position="123"/>
        <end position="143"/>
    </location>
</feature>
<evidence type="ECO:0000256" key="1">
    <source>
        <dbReference type="SAM" id="MobiDB-lite"/>
    </source>
</evidence>
<name>A0ABP6ZPB6_9ACTN</name>